<reference evidence="1" key="1">
    <citation type="journal article" date="2013" name="Genome Biol.">
        <title>Comparative genomics of the core and accessory genomes of 48 Sinorhizobium strains comprising five genospecies.</title>
        <authorList>
            <person name="Sugawara M."/>
            <person name="Epstein B."/>
            <person name="Badgley B.D."/>
            <person name="Unno T."/>
            <person name="Xu L."/>
            <person name="Reese J."/>
            <person name="Gyaneshwar P."/>
            <person name="Denny R."/>
            <person name="Mudge J."/>
            <person name="Bharti A.K."/>
            <person name="Farmer A.D."/>
            <person name="May G.D."/>
            <person name="Woodward J.E."/>
            <person name="Medigue C."/>
            <person name="Vallenet D."/>
            <person name="Lajus A."/>
            <person name="Rouy Z."/>
            <person name="Martinez-Vaz B."/>
            <person name="Tiffin P."/>
            <person name="Young N.D."/>
            <person name="Sadowsky M.J."/>
        </authorList>
    </citation>
    <scope>NUCLEOTIDE SEQUENCE</scope>
    <source>
        <strain evidence="1">M30</strain>
    </source>
</reference>
<protein>
    <recommendedName>
        <fullName evidence="2">Morphogenetic protein</fullName>
    </recommendedName>
</protein>
<dbReference type="EMBL" id="WISP01000172">
    <property type="protein sequence ID" value="MQW06622.1"/>
    <property type="molecule type" value="Genomic_DNA"/>
</dbReference>
<sequence length="274" mass="30832">MTDRPILFSGPMVRALLDGRKTQTRRDLTKTFARYPQLEGYETNGTLKPIDGRSVPCVEFVHSNLGLWHPEENPSGRSGWYVPLKAAVGDRLWVKESWWIATMYSYGTTPGGCEISPPPLAHRKRDPVHYDADGNPPNVGNRTYGPEGLRGGSFAAPDPYAVWLKKPSIHMPRWASRLTLIVTEVRVERLQDITNEDCIAEGVPVHPNENAPRVCPTQDAFAREHGLISHYGASYRRVWEDINGNGSWDDNPWVAAYSFRVIKQNIDQIEKVAA</sequence>
<evidence type="ECO:0008006" key="2">
    <source>
        <dbReference type="Google" id="ProtNLM"/>
    </source>
</evidence>
<evidence type="ECO:0000313" key="1">
    <source>
        <dbReference type="EMBL" id="MQW06622.1"/>
    </source>
</evidence>
<name>A0A6A7ZY92_RHIML</name>
<organism evidence="1">
    <name type="scientific">Rhizobium meliloti</name>
    <name type="common">Ensifer meliloti</name>
    <name type="synonym">Sinorhizobium meliloti</name>
    <dbReference type="NCBI Taxonomy" id="382"/>
    <lineage>
        <taxon>Bacteria</taxon>
        <taxon>Pseudomonadati</taxon>
        <taxon>Pseudomonadota</taxon>
        <taxon>Alphaproteobacteria</taxon>
        <taxon>Hyphomicrobiales</taxon>
        <taxon>Rhizobiaceae</taxon>
        <taxon>Sinorhizobium/Ensifer group</taxon>
        <taxon>Sinorhizobium</taxon>
    </lineage>
</organism>
<gene>
    <name evidence="1" type="ORF">GHK45_23710</name>
</gene>
<dbReference type="RefSeq" id="WP_153318673.1">
    <property type="nucleotide sequence ID" value="NZ_WISP01000172.1"/>
</dbReference>
<proteinExistence type="predicted"/>
<accession>A0A6A7ZY92</accession>
<comment type="caution">
    <text evidence="1">The sequence shown here is derived from an EMBL/GenBank/DDBJ whole genome shotgun (WGS) entry which is preliminary data.</text>
</comment>
<dbReference type="AlphaFoldDB" id="A0A6A7ZY92"/>